<reference evidence="1" key="1">
    <citation type="submission" date="2019-04" db="EMBL/GenBank/DDBJ databases">
        <title>Genome assembly of Zosterops borbonicus 15179.</title>
        <authorList>
            <person name="Leroy T."/>
            <person name="Anselmetti Y."/>
            <person name="Tilak M.-K."/>
            <person name="Nabholz B."/>
        </authorList>
    </citation>
    <scope>NUCLEOTIDE SEQUENCE</scope>
    <source>
        <strain evidence="1">HGM_15179</strain>
        <tissue evidence="1">Muscle</tissue>
    </source>
</reference>
<dbReference type="AlphaFoldDB" id="A0A8K1LCG6"/>
<name>A0A8K1LCG6_9PASS</name>
<keyword evidence="2" id="KW-1185">Reference proteome</keyword>
<sequence length="102" mass="11424">MPRHLASSACQTGCSLWGKDLADGQVQRVVVSGATFNWQSDTVVSPRDQRWEQFFLINELIKYTLSQFANDTKLVGSVDLLEGKQALQRDVDRLDHGLVSMV</sequence>
<proteinExistence type="predicted"/>
<evidence type="ECO:0000313" key="1">
    <source>
        <dbReference type="EMBL" id="TRZ08852.1"/>
    </source>
</evidence>
<dbReference type="Proteomes" id="UP000796761">
    <property type="component" value="Unassembled WGS sequence"/>
</dbReference>
<evidence type="ECO:0000313" key="2">
    <source>
        <dbReference type="Proteomes" id="UP000796761"/>
    </source>
</evidence>
<accession>A0A8K1LCG6</accession>
<gene>
    <name evidence="1" type="ORF">HGM15179_018255</name>
</gene>
<organism evidence="1 2">
    <name type="scientific">Zosterops borbonicus</name>
    <dbReference type="NCBI Taxonomy" id="364589"/>
    <lineage>
        <taxon>Eukaryota</taxon>
        <taxon>Metazoa</taxon>
        <taxon>Chordata</taxon>
        <taxon>Craniata</taxon>
        <taxon>Vertebrata</taxon>
        <taxon>Euteleostomi</taxon>
        <taxon>Archelosauria</taxon>
        <taxon>Archosauria</taxon>
        <taxon>Dinosauria</taxon>
        <taxon>Saurischia</taxon>
        <taxon>Theropoda</taxon>
        <taxon>Coelurosauria</taxon>
        <taxon>Aves</taxon>
        <taxon>Neognathae</taxon>
        <taxon>Neoaves</taxon>
        <taxon>Telluraves</taxon>
        <taxon>Australaves</taxon>
        <taxon>Passeriformes</taxon>
        <taxon>Sylvioidea</taxon>
        <taxon>Zosteropidae</taxon>
        <taxon>Zosterops</taxon>
    </lineage>
</organism>
<dbReference type="EMBL" id="SWJQ01001229">
    <property type="protein sequence ID" value="TRZ08852.1"/>
    <property type="molecule type" value="Genomic_DNA"/>
</dbReference>
<protein>
    <submittedName>
        <fullName evidence="1">Uncharacterized protein</fullName>
    </submittedName>
</protein>
<dbReference type="OrthoDB" id="10056483at2759"/>
<comment type="caution">
    <text evidence="1">The sequence shown here is derived from an EMBL/GenBank/DDBJ whole genome shotgun (WGS) entry which is preliminary data.</text>
</comment>